<dbReference type="EMBL" id="CP039347">
    <property type="protein sequence ID" value="QCD86589.1"/>
    <property type="molecule type" value="Genomic_DNA"/>
</dbReference>
<dbReference type="AlphaFoldDB" id="A0A4D6LDB2"/>
<accession>A0A4D6LDB2</accession>
<keyword evidence="2" id="KW-1185">Reference proteome</keyword>
<evidence type="ECO:0000313" key="2">
    <source>
        <dbReference type="Proteomes" id="UP000501690"/>
    </source>
</evidence>
<gene>
    <name evidence="1" type="ORF">DEO72_LG3g1113</name>
</gene>
<proteinExistence type="predicted"/>
<protein>
    <submittedName>
        <fullName evidence="1">Uncharacterized protein</fullName>
    </submittedName>
</protein>
<organism evidence="1 2">
    <name type="scientific">Vigna unguiculata</name>
    <name type="common">Cowpea</name>
    <dbReference type="NCBI Taxonomy" id="3917"/>
    <lineage>
        <taxon>Eukaryota</taxon>
        <taxon>Viridiplantae</taxon>
        <taxon>Streptophyta</taxon>
        <taxon>Embryophyta</taxon>
        <taxon>Tracheophyta</taxon>
        <taxon>Spermatophyta</taxon>
        <taxon>Magnoliopsida</taxon>
        <taxon>eudicotyledons</taxon>
        <taxon>Gunneridae</taxon>
        <taxon>Pentapetalae</taxon>
        <taxon>rosids</taxon>
        <taxon>fabids</taxon>
        <taxon>Fabales</taxon>
        <taxon>Fabaceae</taxon>
        <taxon>Papilionoideae</taxon>
        <taxon>50 kb inversion clade</taxon>
        <taxon>NPAAA clade</taxon>
        <taxon>indigoferoid/millettioid clade</taxon>
        <taxon>Phaseoleae</taxon>
        <taxon>Vigna</taxon>
    </lineage>
</organism>
<reference evidence="1 2" key="1">
    <citation type="submission" date="2019-04" db="EMBL/GenBank/DDBJ databases">
        <title>An improved genome assembly and genetic linkage map for asparagus bean, Vigna unguiculata ssp. sesquipedialis.</title>
        <authorList>
            <person name="Xia Q."/>
            <person name="Zhang R."/>
            <person name="Dong Y."/>
        </authorList>
    </citation>
    <scope>NUCLEOTIDE SEQUENCE [LARGE SCALE GENOMIC DNA]</scope>
    <source>
        <tissue evidence="1">Leaf</tissue>
    </source>
</reference>
<sequence>MRVLVNVSVNCDLNWVIGIISGIGKLCKPHPSEAISSKQVLQNLVFGLMLRFSPRRMVSGEMTSPKRDVLVMCGLCLHFNPGEMGMGVWANVVGHMMGMELVEFPLATIGRGVLIGRVFYALHILVLKMRVLVNVSVNCDLNWVIGIISGIGKLCKPHPSEAISSKQVLQNLVFGLMLRFSPRRMVSGEMTSPKRDVLVMCGLCLHFNPGEMGMGVWANVVGHMMGMELVEFPLATIGRGVLSMVIACVGHTMARNYDVPVGYYWARSP</sequence>
<name>A0A4D6LDB2_VIGUN</name>
<dbReference type="Proteomes" id="UP000501690">
    <property type="component" value="Linkage Group LG3"/>
</dbReference>
<evidence type="ECO:0000313" key="1">
    <source>
        <dbReference type="EMBL" id="QCD86589.1"/>
    </source>
</evidence>